<organism evidence="1 2">
    <name type="scientific">Candidatus Magasanikbacteria bacterium CG_4_10_14_0_2_um_filter_41_31</name>
    <dbReference type="NCBI Taxonomy" id="1974639"/>
    <lineage>
        <taxon>Bacteria</taxon>
        <taxon>Candidatus Magasanikiibacteriota</taxon>
    </lineage>
</organism>
<comment type="caution">
    <text evidence="1">The sequence shown here is derived from an EMBL/GenBank/DDBJ whole genome shotgun (WGS) entry which is preliminary data.</text>
</comment>
<gene>
    <name evidence="1" type="ORF">COX83_02760</name>
</gene>
<protein>
    <submittedName>
        <fullName evidence="1">Uncharacterized protein</fullName>
    </submittedName>
</protein>
<evidence type="ECO:0000313" key="1">
    <source>
        <dbReference type="EMBL" id="PIZ93106.1"/>
    </source>
</evidence>
<evidence type="ECO:0000313" key="2">
    <source>
        <dbReference type="Proteomes" id="UP000230078"/>
    </source>
</evidence>
<name>A0A2M7V3N1_9BACT</name>
<dbReference type="EMBL" id="PFPI01000034">
    <property type="protein sequence ID" value="PIZ93106.1"/>
    <property type="molecule type" value="Genomic_DNA"/>
</dbReference>
<accession>A0A2M7V3N1</accession>
<dbReference type="AlphaFoldDB" id="A0A2M7V3N1"/>
<proteinExistence type="predicted"/>
<dbReference type="Proteomes" id="UP000230078">
    <property type="component" value="Unassembled WGS sequence"/>
</dbReference>
<sequence length="134" mass="15038">MKCFTKSIFCCILGTSLVVSFISARWLKEGETQLHQEGTQVSTFYTSTRVRAMKDRPKHKEILFDQPLPVYHRDHTGNHTDQVRAHVVAVKGGQFKVRTSLETGNAEGGSWVALSGIQHGLDSESLRLIDQLLK</sequence>
<reference evidence="2" key="1">
    <citation type="submission" date="2017-09" db="EMBL/GenBank/DDBJ databases">
        <title>Depth-based differentiation of microbial function through sediment-hosted aquifers and enrichment of novel symbionts in the deep terrestrial subsurface.</title>
        <authorList>
            <person name="Probst A.J."/>
            <person name="Ladd B."/>
            <person name="Jarett J.K."/>
            <person name="Geller-Mcgrath D.E."/>
            <person name="Sieber C.M.K."/>
            <person name="Emerson J.B."/>
            <person name="Anantharaman K."/>
            <person name="Thomas B.C."/>
            <person name="Malmstrom R."/>
            <person name="Stieglmeier M."/>
            <person name="Klingl A."/>
            <person name="Woyke T."/>
            <person name="Ryan C.M."/>
            <person name="Banfield J.F."/>
        </authorList>
    </citation>
    <scope>NUCLEOTIDE SEQUENCE [LARGE SCALE GENOMIC DNA]</scope>
</reference>